<dbReference type="NCBIfam" id="TIGR00636">
    <property type="entry name" value="PduO_Nterm"/>
    <property type="match status" value="1"/>
</dbReference>
<dbReference type="EMBL" id="CP002293">
    <property type="protein sequence ID" value="ADP74636.1"/>
    <property type="molecule type" value="Genomic_DNA"/>
</dbReference>
<dbReference type="InterPro" id="IPR005624">
    <property type="entry name" value="PduO/GlcC-like"/>
</dbReference>
<dbReference type="Pfam" id="PF03928">
    <property type="entry name" value="HbpS-like"/>
    <property type="match status" value="1"/>
</dbReference>
<dbReference type="Gene3D" id="1.20.1200.10">
    <property type="entry name" value="Cobalamin adenosyltransferase-like"/>
    <property type="match status" value="1"/>
</dbReference>
<sequence>MAIYTKKGDKGETGLLGGSRISKDSLQVACYGTLDEANAALGVAYSQIENKEIKSIIRDIQKQLFVVGAELASDEKGYSLLKEKISGKDVTTLEDIIDHYEKKLGPIHEFIIPGETTASSHLHLARAIIRRAERLIVNLSKTSNVRLEIIQFMNRLSDALFMLARAEVYYSMVEGIKEKVIEKIRMGKTSHELTLEMALKMAKVAERKAAEIGVPIVFTAVDASGNIVLLHRMKGALLASLDLSPNKAYTAVALKMATHELAPLIQPGRELYGIQVSNQNKIVTFGGGYPLKINDEIIGGIGVSGGSVEEDMEIAQAVLTLFEEERGGLH</sequence>
<evidence type="ECO:0000256" key="9">
    <source>
        <dbReference type="ARBA" id="ARBA00031529"/>
    </source>
</evidence>
<reference evidence="15" key="1">
    <citation type="submission" date="2010-10" db="EMBL/GenBank/DDBJ databases">
        <title>Complete sequence of chromosome of Geobacillus sp. Y4.1MC1.</title>
        <authorList>
            <consortium name="US DOE Joint Genome Institute"/>
            <person name="Lucas S."/>
            <person name="Copeland A."/>
            <person name="Lapidus A."/>
            <person name="Cheng J.-F."/>
            <person name="Bruce D."/>
            <person name="Goodwin L."/>
            <person name="Pitluck S."/>
            <person name="Chertkov O."/>
            <person name="Zhang X."/>
            <person name="Detter J.C."/>
            <person name="Han C."/>
            <person name="Tapia R."/>
            <person name="Land M."/>
            <person name="Hauser L."/>
            <person name="Jeffries C."/>
            <person name="Kyrpides N."/>
            <person name="Ivanova N."/>
            <person name="Ovchinnikova G."/>
            <person name="Brumm P."/>
            <person name="Mead D."/>
            <person name="Woyke T."/>
        </authorList>
    </citation>
    <scope>NUCLEOTIDE SEQUENCE [LARGE SCALE GENOMIC DNA]</scope>
    <source>
        <strain evidence="15">Y4.1MC1</strain>
    </source>
</reference>
<dbReference type="EC" id="2.5.1.17" evidence="3"/>
<dbReference type="InterPro" id="IPR036451">
    <property type="entry name" value="CblAdoTrfase-like_sf"/>
</dbReference>
<dbReference type="InterPro" id="IPR038084">
    <property type="entry name" value="PduO/GlcC-like_sf"/>
</dbReference>
<dbReference type="GO" id="GO:0008817">
    <property type="term" value="F:corrinoid adenosyltransferase activity"/>
    <property type="evidence" value="ECO:0007669"/>
    <property type="project" value="UniProtKB-EC"/>
</dbReference>
<organism evidence="15">
    <name type="scientific">Geobacillus sp. (strain Y4.1MC1)</name>
    <dbReference type="NCBI Taxonomy" id="581103"/>
    <lineage>
        <taxon>Bacteria</taxon>
        <taxon>Bacillati</taxon>
        <taxon>Bacillota</taxon>
        <taxon>Bacilli</taxon>
        <taxon>Bacillales</taxon>
        <taxon>Anoxybacillaceae</taxon>
        <taxon>Geobacillus</taxon>
    </lineage>
</organism>
<keyword evidence="6 15" id="KW-0808">Transferase</keyword>
<name>A0A7U3YFF6_GEOS0</name>
<gene>
    <name evidence="15" type="ORF">GY4MC1_1872</name>
</gene>
<dbReference type="InterPro" id="IPR016030">
    <property type="entry name" value="CblAdoTrfase-like"/>
</dbReference>
<evidence type="ECO:0000256" key="1">
    <source>
        <dbReference type="ARBA" id="ARBA00005121"/>
    </source>
</evidence>
<evidence type="ECO:0000256" key="5">
    <source>
        <dbReference type="ARBA" id="ARBA00022573"/>
    </source>
</evidence>
<evidence type="ECO:0000256" key="11">
    <source>
        <dbReference type="ARBA" id="ARBA00033354"/>
    </source>
</evidence>
<comment type="similarity">
    <text evidence="2">Belongs to the Cob(I)alamin adenosyltransferase family.</text>
</comment>
<evidence type="ECO:0000256" key="4">
    <source>
        <dbReference type="ARBA" id="ARBA00020963"/>
    </source>
</evidence>
<dbReference type="PANTHER" id="PTHR12213">
    <property type="entry name" value="CORRINOID ADENOSYLTRANSFERASE"/>
    <property type="match status" value="1"/>
</dbReference>
<dbReference type="SUPFAM" id="SSF89028">
    <property type="entry name" value="Cobalamin adenosyltransferase-like"/>
    <property type="match status" value="1"/>
</dbReference>
<evidence type="ECO:0000256" key="3">
    <source>
        <dbReference type="ARBA" id="ARBA00012454"/>
    </source>
</evidence>
<evidence type="ECO:0000256" key="12">
    <source>
        <dbReference type="ARBA" id="ARBA00048555"/>
    </source>
</evidence>
<comment type="catalytic activity">
    <reaction evidence="13">
        <text>2 cob(II)alamin + reduced [electron-transfer flavoprotein] + 2 ATP = 2 adenosylcob(III)alamin + 2 triphosphate + oxidized [electron-transfer flavoprotein] + 3 H(+)</text>
        <dbReference type="Rhea" id="RHEA:28671"/>
        <dbReference type="Rhea" id="RHEA-COMP:10685"/>
        <dbReference type="Rhea" id="RHEA-COMP:10686"/>
        <dbReference type="ChEBI" id="CHEBI:15378"/>
        <dbReference type="ChEBI" id="CHEBI:16304"/>
        <dbReference type="ChEBI" id="CHEBI:18036"/>
        <dbReference type="ChEBI" id="CHEBI:18408"/>
        <dbReference type="ChEBI" id="CHEBI:30616"/>
        <dbReference type="ChEBI" id="CHEBI:57692"/>
        <dbReference type="ChEBI" id="CHEBI:58307"/>
        <dbReference type="EC" id="2.5.1.17"/>
    </reaction>
</comment>
<evidence type="ECO:0000313" key="15">
    <source>
        <dbReference type="EMBL" id="ADP74636.1"/>
    </source>
</evidence>
<keyword evidence="7" id="KW-0547">Nucleotide-binding</keyword>
<evidence type="ECO:0000256" key="2">
    <source>
        <dbReference type="ARBA" id="ARBA00007487"/>
    </source>
</evidence>
<comment type="catalytic activity">
    <reaction evidence="12">
        <text>2 cob(II)yrinate a,c diamide + reduced [electron-transfer flavoprotein] + 2 ATP = 2 adenosylcob(III)yrinate a,c-diamide + 2 triphosphate + oxidized [electron-transfer flavoprotein] + 3 H(+)</text>
        <dbReference type="Rhea" id="RHEA:11528"/>
        <dbReference type="Rhea" id="RHEA-COMP:10685"/>
        <dbReference type="Rhea" id="RHEA-COMP:10686"/>
        <dbReference type="ChEBI" id="CHEBI:15378"/>
        <dbReference type="ChEBI" id="CHEBI:18036"/>
        <dbReference type="ChEBI" id="CHEBI:30616"/>
        <dbReference type="ChEBI" id="CHEBI:57692"/>
        <dbReference type="ChEBI" id="CHEBI:58307"/>
        <dbReference type="ChEBI" id="CHEBI:58503"/>
        <dbReference type="ChEBI" id="CHEBI:58537"/>
        <dbReference type="EC" id="2.5.1.17"/>
    </reaction>
</comment>
<dbReference type="KEGG" id="gmc:GY4MC1_1872"/>
<dbReference type="Pfam" id="PF01923">
    <property type="entry name" value="Cob_adeno_trans"/>
    <property type="match status" value="1"/>
</dbReference>
<evidence type="ECO:0000256" key="8">
    <source>
        <dbReference type="ARBA" id="ARBA00022840"/>
    </source>
</evidence>
<feature type="domain" description="Cobalamin adenosyltransferase-like" evidence="14">
    <location>
        <begin position="3"/>
        <end position="166"/>
    </location>
</feature>
<dbReference type="InterPro" id="IPR029499">
    <property type="entry name" value="PduO-typ"/>
</dbReference>
<keyword evidence="8" id="KW-0067">ATP-binding</keyword>
<comment type="pathway">
    <text evidence="1">Cofactor biosynthesis; adenosylcobalamin biosynthesis; adenosylcobalamin from cob(II)yrinate a,c-diamide: step 2/7.</text>
</comment>
<dbReference type="SUPFAM" id="SSF143744">
    <property type="entry name" value="GlcG-like"/>
    <property type="match status" value="1"/>
</dbReference>
<dbReference type="PIRSF" id="PIRSF036411">
    <property type="entry name" value="ATR_PduO"/>
    <property type="match status" value="1"/>
</dbReference>
<evidence type="ECO:0000256" key="6">
    <source>
        <dbReference type="ARBA" id="ARBA00022679"/>
    </source>
</evidence>
<evidence type="ECO:0000259" key="14">
    <source>
        <dbReference type="Pfam" id="PF01923"/>
    </source>
</evidence>
<keyword evidence="5" id="KW-0169">Cobalamin biosynthesis</keyword>
<dbReference type="GO" id="GO:0005524">
    <property type="term" value="F:ATP binding"/>
    <property type="evidence" value="ECO:0007669"/>
    <property type="project" value="UniProtKB-KW"/>
</dbReference>
<accession>A0A7U3YFF6</accession>
<dbReference type="AlphaFoldDB" id="A0A7U3YFF6"/>
<dbReference type="GO" id="GO:0009236">
    <property type="term" value="P:cobalamin biosynthetic process"/>
    <property type="evidence" value="ECO:0007669"/>
    <property type="project" value="UniProtKB-KW"/>
</dbReference>
<dbReference type="PANTHER" id="PTHR12213:SF0">
    <property type="entry name" value="CORRINOID ADENOSYLTRANSFERASE MMAB"/>
    <property type="match status" value="1"/>
</dbReference>
<proteinExistence type="inferred from homology"/>
<evidence type="ECO:0000256" key="13">
    <source>
        <dbReference type="ARBA" id="ARBA00048692"/>
    </source>
</evidence>
<protein>
    <recommendedName>
        <fullName evidence="4">Corrinoid adenosyltransferase</fullName>
        <ecNumber evidence="3">2.5.1.17</ecNumber>
    </recommendedName>
    <alternativeName>
        <fullName evidence="9">Cob(II)alamin adenosyltransferase</fullName>
    </alternativeName>
    <alternativeName>
        <fullName evidence="11">Cob(II)yrinic acid a,c-diamide adenosyltransferase</fullName>
    </alternativeName>
    <alternativeName>
        <fullName evidence="10">Cobinamide/cobalamin adenosyltransferase</fullName>
    </alternativeName>
</protein>
<dbReference type="Gene3D" id="3.30.450.150">
    <property type="entry name" value="Haem-degrading domain"/>
    <property type="match status" value="1"/>
</dbReference>
<evidence type="ECO:0000256" key="7">
    <source>
        <dbReference type="ARBA" id="ARBA00022741"/>
    </source>
</evidence>
<evidence type="ECO:0000256" key="10">
    <source>
        <dbReference type="ARBA" id="ARBA00033334"/>
    </source>
</evidence>
<dbReference type="InterPro" id="IPR009221">
    <property type="entry name" value="PduO"/>
</dbReference>